<reference evidence="3" key="1">
    <citation type="submission" date="2025-08" db="UniProtKB">
        <authorList>
            <consortium name="RefSeq"/>
        </authorList>
    </citation>
    <scope>IDENTIFICATION</scope>
</reference>
<dbReference type="RefSeq" id="XP_008567287.1">
    <property type="nucleotide sequence ID" value="XM_008569065.1"/>
</dbReference>
<keyword evidence="2" id="KW-1185">Reference proteome</keyword>
<evidence type="ECO:0000256" key="1">
    <source>
        <dbReference type="SAM" id="MobiDB-lite"/>
    </source>
</evidence>
<protein>
    <submittedName>
        <fullName evidence="3">Noggin-like</fullName>
    </submittedName>
</protein>
<organism evidence="2 3">
    <name type="scientific">Galeopterus variegatus</name>
    <name type="common">Malayan flying lemur</name>
    <name type="synonym">Cynocephalus variegatus</name>
    <dbReference type="NCBI Taxonomy" id="482537"/>
    <lineage>
        <taxon>Eukaryota</taxon>
        <taxon>Metazoa</taxon>
        <taxon>Chordata</taxon>
        <taxon>Craniata</taxon>
        <taxon>Vertebrata</taxon>
        <taxon>Euteleostomi</taxon>
        <taxon>Mammalia</taxon>
        <taxon>Eutheria</taxon>
        <taxon>Euarchontoglires</taxon>
        <taxon>Dermoptera</taxon>
        <taxon>Cynocephalidae</taxon>
        <taxon>Galeopterus</taxon>
    </lineage>
</organism>
<evidence type="ECO:0000313" key="2">
    <source>
        <dbReference type="Proteomes" id="UP000694923"/>
    </source>
</evidence>
<dbReference type="Proteomes" id="UP000694923">
    <property type="component" value="Unplaced"/>
</dbReference>
<feature type="region of interest" description="Disordered" evidence="1">
    <location>
        <begin position="86"/>
        <end position="109"/>
    </location>
</feature>
<sequence>MGCSHHIHSVPLVLVGLMEHSNAISDPKMKDLNEMLLCSLRRGYYNQASFPYWDWWGHGSSKELAKLDQLLSRTLSGQEIVKDMAGGALPTKGSEAQGNLSKPLMLGEK</sequence>
<dbReference type="GeneID" id="103587570"/>
<gene>
    <name evidence="3" type="primary">LOC103587570</name>
</gene>
<proteinExistence type="predicted"/>
<name>A0ABM0QFZ6_GALVR</name>
<evidence type="ECO:0000313" key="3">
    <source>
        <dbReference type="RefSeq" id="XP_008567287.1"/>
    </source>
</evidence>
<accession>A0ABM0QFZ6</accession>